<dbReference type="RefSeq" id="WP_013923646.1">
    <property type="nucleotide sequence ID" value="NC_015696.1"/>
</dbReference>
<name>A0ABM5MC62_FRAST</name>
<evidence type="ECO:0000313" key="1">
    <source>
        <dbReference type="EMBL" id="AEI36819.1"/>
    </source>
</evidence>
<accession>A0ABM5MC62</accession>
<protein>
    <submittedName>
        <fullName evidence="1">Uncharacterized protein</fullName>
    </submittedName>
</protein>
<proteinExistence type="predicted"/>
<sequence>MNYFLDFRSDDLLQILSSSKFFELTIDDKNDLCRAVREKGISPNVFIINYDNKFQTGDTMSVCLLSIYLKSISPENIVILAPKKDSICILGDYMNDWFDVCGVLNPPSVKDLRQLLTFCLGRNNYDMHLFQTRNKQVLHITELQTLLHHGCNNLNGLDLGLSQFKKVSHMFKNMMRQKKYSTYCT</sequence>
<organism evidence="1 2">
    <name type="scientific">Francisella salina</name>
    <dbReference type="NCBI Taxonomy" id="573569"/>
    <lineage>
        <taxon>Bacteria</taxon>
        <taxon>Pseudomonadati</taxon>
        <taxon>Pseudomonadota</taxon>
        <taxon>Gammaproteobacteria</taxon>
        <taxon>Thiotrichales</taxon>
        <taxon>Francisellaceae</taxon>
        <taxon>Francisella</taxon>
    </lineage>
</organism>
<reference evidence="1" key="1">
    <citation type="submission" date="2011-05" db="EMBL/GenBank/DDBJ databases">
        <authorList>
            <person name="Kuske C.R."/>
            <person name="Challacombe J.F."/>
            <person name="Siddaramappa S."/>
            <person name="Petersen J.M."/>
            <person name="Bruce D.C."/>
        </authorList>
    </citation>
    <scope>NUCLEOTIDE SEQUENCE</scope>
    <source>
        <strain evidence="1">TX077308</strain>
    </source>
</reference>
<dbReference type="EMBL" id="CP002872">
    <property type="protein sequence ID" value="AEI36819.1"/>
    <property type="molecule type" value="Genomic_DNA"/>
</dbReference>
<keyword evidence="2" id="KW-1185">Reference proteome</keyword>
<evidence type="ECO:0000313" key="2">
    <source>
        <dbReference type="Proteomes" id="UP000000490"/>
    </source>
</evidence>
<gene>
    <name evidence="1" type="ordered locus">F7308_1895</name>
</gene>
<dbReference type="Proteomes" id="UP000000490">
    <property type="component" value="Chromosome"/>
</dbReference>